<dbReference type="GO" id="GO:0005737">
    <property type="term" value="C:cytoplasm"/>
    <property type="evidence" value="ECO:0007669"/>
    <property type="project" value="TreeGrafter"/>
</dbReference>
<dbReference type="SUPFAM" id="SSF51690">
    <property type="entry name" value="Nicotinate/Quinolinate PRTase C-terminal domain-like"/>
    <property type="match status" value="1"/>
</dbReference>
<feature type="domain" description="Quinolinate phosphoribosyl transferase C-terminal" evidence="13">
    <location>
        <begin position="121"/>
        <end position="289"/>
    </location>
</feature>
<dbReference type="InterPro" id="IPR037128">
    <property type="entry name" value="Quinolinate_PRibosylTase_N_sf"/>
</dbReference>
<dbReference type="EC" id="2.4.2.19" evidence="5"/>
<dbReference type="InterPro" id="IPR002638">
    <property type="entry name" value="Quinolinate_PRibosylTrfase_C"/>
</dbReference>
<dbReference type="GO" id="GO:0034213">
    <property type="term" value="P:quinolinate catabolic process"/>
    <property type="evidence" value="ECO:0007669"/>
    <property type="project" value="TreeGrafter"/>
</dbReference>
<dbReference type="NCBIfam" id="TIGR00078">
    <property type="entry name" value="nadC"/>
    <property type="match status" value="1"/>
</dbReference>
<comment type="similarity">
    <text evidence="3 12">Belongs to the NadC/ModD family.</text>
</comment>
<dbReference type="PANTHER" id="PTHR32179">
    <property type="entry name" value="NICOTINATE-NUCLEOTIDE PYROPHOSPHORYLASE [CARBOXYLATING]"/>
    <property type="match status" value="1"/>
</dbReference>
<evidence type="ECO:0000256" key="3">
    <source>
        <dbReference type="ARBA" id="ARBA00009400"/>
    </source>
</evidence>
<evidence type="ECO:0000256" key="10">
    <source>
        <dbReference type="ARBA" id="ARBA00047445"/>
    </source>
</evidence>
<comment type="function">
    <text evidence="1">Involved in the catabolism of quinolinic acid (QA).</text>
</comment>
<dbReference type="GO" id="GO:0004514">
    <property type="term" value="F:nicotinate-nucleotide diphosphorylase (carboxylating) activity"/>
    <property type="evidence" value="ECO:0007669"/>
    <property type="project" value="UniProtKB-EC"/>
</dbReference>
<evidence type="ECO:0000313" key="15">
    <source>
        <dbReference type="EMBL" id="BBI30679.1"/>
    </source>
</evidence>
<dbReference type="InterPro" id="IPR027277">
    <property type="entry name" value="NadC/ModD"/>
</dbReference>
<evidence type="ECO:0000256" key="5">
    <source>
        <dbReference type="ARBA" id="ARBA00011944"/>
    </source>
</evidence>
<dbReference type="InterPro" id="IPR036068">
    <property type="entry name" value="Nicotinate_pribotase-like_C"/>
</dbReference>
<dbReference type="InterPro" id="IPR022412">
    <property type="entry name" value="Quinolinate_PRibosylTrfase_N"/>
</dbReference>
<keyword evidence="16" id="KW-1185">Reference proteome</keyword>
<dbReference type="GO" id="GO:0009435">
    <property type="term" value="P:NAD+ biosynthetic process"/>
    <property type="evidence" value="ECO:0007669"/>
    <property type="project" value="UniProtKB-UniPathway"/>
</dbReference>
<sequence>MFERESDWTIGGPAIEAVKDQLRSWLAEDIGSGDATTMATVPLGHVSSGIIHAKQSGILAGIPLARLVFEVIDKDLKFNAQVADGVRVEKGTVLAIVEGSTHSILTGERLALNLLQRLSGIATKTNEYVEAAQGQAVKIADTRKTTPGHRTLEKYAVRVGGGANHRFGLYDAVMIKDNHIKAAGGITAAVHAAKSRIPHTMMIEVEAESLAEAEEAVHAGAHIVMLDNMTAAAMAEAVTVVRRMAPHIVLEASGGITPERVADVARSGVDIISVGSLTHSFLALDISLDLNAKKQQGVPI</sequence>
<dbReference type="FunFam" id="3.20.20.70:FF:000030">
    <property type="entry name" value="Nicotinate-nucleotide pyrophosphorylase, carboxylating"/>
    <property type="match status" value="1"/>
</dbReference>
<evidence type="ECO:0000256" key="7">
    <source>
        <dbReference type="ARBA" id="ARBA00022676"/>
    </source>
</evidence>
<evidence type="ECO:0000256" key="8">
    <source>
        <dbReference type="ARBA" id="ARBA00022679"/>
    </source>
</evidence>
<name>A0A3T1CY26_9BACL</name>
<dbReference type="RefSeq" id="WP_130604620.1">
    <property type="nucleotide sequence ID" value="NZ_AP019400.1"/>
</dbReference>
<evidence type="ECO:0000256" key="12">
    <source>
        <dbReference type="PIRNR" id="PIRNR006250"/>
    </source>
</evidence>
<keyword evidence="7 12" id="KW-0328">Glycosyltransferase</keyword>
<dbReference type="KEGG" id="cohn:KCTCHS21_00780"/>
<evidence type="ECO:0000256" key="9">
    <source>
        <dbReference type="ARBA" id="ARBA00033102"/>
    </source>
</evidence>
<reference evidence="15 16" key="1">
    <citation type="submission" date="2019-01" db="EMBL/GenBank/DDBJ databases">
        <title>Complete genome sequence of Cohnella hallensis HS21 isolated from Korean fir (Abies koreana) rhizospheric soil.</title>
        <authorList>
            <person name="Jiang L."/>
            <person name="Kang S.W."/>
            <person name="Kim S."/>
            <person name="Jung J."/>
            <person name="Kim C.Y."/>
            <person name="Kim D.H."/>
            <person name="Kim S.W."/>
            <person name="Lee J."/>
        </authorList>
    </citation>
    <scope>NUCLEOTIDE SEQUENCE [LARGE SCALE GENOMIC DNA]</scope>
    <source>
        <strain evidence="15 16">HS21</strain>
    </source>
</reference>
<dbReference type="CDD" id="cd01572">
    <property type="entry name" value="QPRTase"/>
    <property type="match status" value="1"/>
</dbReference>
<dbReference type="InterPro" id="IPR013785">
    <property type="entry name" value="Aldolase_TIM"/>
</dbReference>
<dbReference type="SUPFAM" id="SSF54675">
    <property type="entry name" value="Nicotinate/Quinolinate PRTase N-terminal domain-like"/>
    <property type="match status" value="1"/>
</dbReference>
<dbReference type="Pfam" id="PF02749">
    <property type="entry name" value="QRPTase_N"/>
    <property type="match status" value="1"/>
</dbReference>
<protein>
    <recommendedName>
        <fullName evidence="11">Probable nicotinate-nucleotide pyrophosphorylase [carboxylating]</fullName>
        <ecNumber evidence="5">2.4.2.19</ecNumber>
    </recommendedName>
    <alternativeName>
        <fullName evidence="9">Quinolinate phosphoribosyltransferase [decarboxylating]</fullName>
    </alternativeName>
</protein>
<accession>A0A3T1CY26</accession>
<keyword evidence="6" id="KW-0662">Pyridine nucleotide biosynthesis</keyword>
<feature type="domain" description="Quinolinate phosphoribosyl transferase N-terminal" evidence="14">
    <location>
        <begin position="34"/>
        <end position="119"/>
    </location>
</feature>
<dbReference type="Pfam" id="PF01729">
    <property type="entry name" value="QRPTase_C"/>
    <property type="match status" value="1"/>
</dbReference>
<dbReference type="FunFam" id="3.90.1170.20:FF:000001">
    <property type="entry name" value="Nicotinate-nucleotide diphosphorylase (Carboxylating)"/>
    <property type="match status" value="1"/>
</dbReference>
<evidence type="ECO:0000313" key="16">
    <source>
        <dbReference type="Proteomes" id="UP000289856"/>
    </source>
</evidence>
<dbReference type="OrthoDB" id="9782546at2"/>
<evidence type="ECO:0000256" key="6">
    <source>
        <dbReference type="ARBA" id="ARBA00022642"/>
    </source>
</evidence>
<evidence type="ECO:0000259" key="14">
    <source>
        <dbReference type="Pfam" id="PF02749"/>
    </source>
</evidence>
<comment type="catalytic activity">
    <reaction evidence="10">
        <text>nicotinate beta-D-ribonucleotide + CO2 + diphosphate = quinolinate + 5-phospho-alpha-D-ribose 1-diphosphate + 2 H(+)</text>
        <dbReference type="Rhea" id="RHEA:12733"/>
        <dbReference type="ChEBI" id="CHEBI:15378"/>
        <dbReference type="ChEBI" id="CHEBI:16526"/>
        <dbReference type="ChEBI" id="CHEBI:29959"/>
        <dbReference type="ChEBI" id="CHEBI:33019"/>
        <dbReference type="ChEBI" id="CHEBI:57502"/>
        <dbReference type="ChEBI" id="CHEBI:58017"/>
        <dbReference type="EC" id="2.4.2.19"/>
    </reaction>
</comment>
<comment type="subunit">
    <text evidence="4">Hexamer formed by 3 homodimers.</text>
</comment>
<dbReference type="PIRSF" id="PIRSF006250">
    <property type="entry name" value="NadC_ModD"/>
    <property type="match status" value="1"/>
</dbReference>
<proteinExistence type="inferred from homology"/>
<dbReference type="AlphaFoldDB" id="A0A3T1CY26"/>
<dbReference type="EMBL" id="AP019400">
    <property type="protein sequence ID" value="BBI30679.1"/>
    <property type="molecule type" value="Genomic_DNA"/>
</dbReference>
<evidence type="ECO:0000256" key="1">
    <source>
        <dbReference type="ARBA" id="ARBA00003237"/>
    </source>
</evidence>
<organism evidence="15 16">
    <name type="scientific">Cohnella abietis</name>
    <dbReference type="NCBI Taxonomy" id="2507935"/>
    <lineage>
        <taxon>Bacteria</taxon>
        <taxon>Bacillati</taxon>
        <taxon>Bacillota</taxon>
        <taxon>Bacilli</taxon>
        <taxon>Bacillales</taxon>
        <taxon>Paenibacillaceae</taxon>
        <taxon>Cohnella</taxon>
    </lineage>
</organism>
<dbReference type="Gene3D" id="3.90.1170.20">
    <property type="entry name" value="Quinolinate phosphoribosyl transferase, N-terminal domain"/>
    <property type="match status" value="1"/>
</dbReference>
<dbReference type="InterPro" id="IPR004393">
    <property type="entry name" value="NadC"/>
</dbReference>
<gene>
    <name evidence="15" type="ORF">KCTCHS21_00780</name>
</gene>
<dbReference type="UniPathway" id="UPA00253">
    <property type="reaction ID" value="UER00331"/>
</dbReference>
<comment type="pathway">
    <text evidence="2">Cofactor biosynthesis; NAD(+) biosynthesis; nicotinate D-ribonucleotide from quinolinate: step 1/1.</text>
</comment>
<evidence type="ECO:0000256" key="4">
    <source>
        <dbReference type="ARBA" id="ARBA00011218"/>
    </source>
</evidence>
<evidence type="ECO:0000256" key="2">
    <source>
        <dbReference type="ARBA" id="ARBA00004893"/>
    </source>
</evidence>
<dbReference type="Gene3D" id="3.20.20.70">
    <property type="entry name" value="Aldolase class I"/>
    <property type="match status" value="1"/>
</dbReference>
<dbReference type="Proteomes" id="UP000289856">
    <property type="component" value="Chromosome"/>
</dbReference>
<dbReference type="PANTHER" id="PTHR32179:SF3">
    <property type="entry name" value="NICOTINATE-NUCLEOTIDE PYROPHOSPHORYLASE [CARBOXYLATING]"/>
    <property type="match status" value="1"/>
</dbReference>
<evidence type="ECO:0000256" key="11">
    <source>
        <dbReference type="ARBA" id="ARBA00069173"/>
    </source>
</evidence>
<evidence type="ECO:0000259" key="13">
    <source>
        <dbReference type="Pfam" id="PF01729"/>
    </source>
</evidence>
<keyword evidence="8 12" id="KW-0808">Transferase</keyword>